<gene>
    <name evidence="1" type="ORF">BH720_005465</name>
</gene>
<reference evidence="1 2" key="1">
    <citation type="journal article" date="2016" name="Genome Announc.">
        <title>Draft Genome Sequence of the Thermotolerant Cyanobacterium Desertifilum sp. IPPAS B-1220.</title>
        <authorList>
            <person name="Mironov K.S."/>
            <person name="Sinetova M.A."/>
            <person name="Bolatkhan K."/>
            <person name="Zayadan B.K."/>
            <person name="Ustinova V.V."/>
            <person name="Kupriyanova E.V."/>
            <person name="Skrypnik A.N."/>
            <person name="Gogoleva N.E."/>
            <person name="Gogolev Y.V."/>
            <person name="Los D.A."/>
        </authorList>
    </citation>
    <scope>NUCLEOTIDE SEQUENCE [LARGE SCALE GENOMIC DNA]</scope>
    <source>
        <strain evidence="1 2">IPPAS B-1220</strain>
    </source>
</reference>
<keyword evidence="2" id="KW-1185">Reference proteome</keyword>
<evidence type="ECO:0000313" key="1">
    <source>
        <dbReference type="EMBL" id="XPM65228.1"/>
    </source>
</evidence>
<dbReference type="EMBL" id="CP182909">
    <property type="protein sequence ID" value="XPM65228.1"/>
    <property type="molecule type" value="Genomic_DNA"/>
</dbReference>
<dbReference type="Proteomes" id="UP000095472">
    <property type="component" value="Chromosome"/>
</dbReference>
<proteinExistence type="predicted"/>
<name>A0ACD5GW80_9CYAN</name>
<evidence type="ECO:0000313" key="2">
    <source>
        <dbReference type="Proteomes" id="UP000095472"/>
    </source>
</evidence>
<accession>A0ACD5GW80</accession>
<sequence>MSLSSSVYSDESHWIDLLSIDSSLQKTSHSSNLEQDDSALLPGKFLEEPHTRPVELQAIQRYSSSHINTSARMLSGGSAAPLMPLRERDVKALSDFFDPMNMAEVEADILQNLLWLCIEPCWEDDPYEFLREYL</sequence>
<organism evidence="1 2">
    <name type="scientific">Desertifilum tharense IPPAS B-1220</name>
    <dbReference type="NCBI Taxonomy" id="1781255"/>
    <lineage>
        <taxon>Bacteria</taxon>
        <taxon>Bacillati</taxon>
        <taxon>Cyanobacteriota</taxon>
        <taxon>Cyanophyceae</taxon>
        <taxon>Desertifilales</taxon>
        <taxon>Desertifilaceae</taxon>
        <taxon>Desertifilum</taxon>
    </lineage>
</organism>
<protein>
    <submittedName>
        <fullName evidence="1">Uncharacterized protein</fullName>
    </submittedName>
</protein>